<gene>
    <name evidence="1" type="ORF">GK108_13595</name>
</gene>
<dbReference type="RefSeq" id="WP_163948910.1">
    <property type="nucleotide sequence ID" value="NZ_JAAFZH010000005.1"/>
</dbReference>
<dbReference type="SUPFAM" id="SSF53448">
    <property type="entry name" value="Nucleotide-diphospho-sugar transferases"/>
    <property type="match status" value="1"/>
</dbReference>
<dbReference type="InterPro" id="IPR029044">
    <property type="entry name" value="Nucleotide-diphossugar_trans"/>
</dbReference>
<keyword evidence="2" id="KW-1185">Reference proteome</keyword>
<comment type="caution">
    <text evidence="1">The sequence shown here is derived from an EMBL/GenBank/DDBJ whole genome shotgun (WGS) entry which is preliminary data.</text>
</comment>
<evidence type="ECO:0008006" key="3">
    <source>
        <dbReference type="Google" id="ProtNLM"/>
    </source>
</evidence>
<evidence type="ECO:0000313" key="1">
    <source>
        <dbReference type="EMBL" id="NDU95911.1"/>
    </source>
</evidence>
<sequence length="581" mass="68407">MEDLPIFLSAQPDDYYFIWQLELQLINFKSLSIPPDKVHILVSYNSKRGVRDYFIEFADRYSHNACIYFYPDTRDKKKYLSSIRPNIIRQHFEQHPFLCSSEIFYHDSDIIFRKLPDFKLMKDNTQWYASDTGSYLNIEYISRYGGADLLSLMCKSVGIDYKVVIENNSEVNGAQYFIKNVSIDFWESLETDSETLFNVLRDYNFAKSDELYTLNESMRSGYQGISTWYADMWAFLWNAWKRGIAVKKHAELDFCWPYDSIERWENTNILHYSGFIDSEDKSLFRKGNYPHHSPYYDHTLALISEQTCSSPIKLLIGEALQIFNQSRHNLSDVTFIIPVFIDSESRLINLYTVVSYLSKYFNSNIILIESGAESRINVSFLNDSCHYIFHENPDPLFHRTHAINTAVKLCLTPIVGVFDCDVVLSIDQILESVSFIRSNQYDLVYPYDGEFINVDSLYKNMFSKILDIKLLIDNRDKFWTLTKRSYGGAFFISKKLYSKAGLENENFRSWGPEDLERKKRMLILGYRLKRIDGPIFHLIHDRKDNSKYTSNLKGVYFDEYFSICNMRKPELLSYISSWSWT</sequence>
<dbReference type="EMBL" id="JAAFZH010000005">
    <property type="protein sequence ID" value="NDU95911.1"/>
    <property type="molecule type" value="Genomic_DNA"/>
</dbReference>
<name>A0A6L9L9T8_9BACT</name>
<proteinExistence type="predicted"/>
<reference evidence="1 2" key="1">
    <citation type="submission" date="2020-02" db="EMBL/GenBank/DDBJ databases">
        <title>Draft genome sequence of two Spirosoma agri KCTC 52727 and Spirosoma terrae KCTC 52035.</title>
        <authorList>
            <person name="Rojas J."/>
            <person name="Ambika Manirajan B."/>
            <person name="Suarez C."/>
            <person name="Ratering S."/>
            <person name="Schnell S."/>
        </authorList>
    </citation>
    <scope>NUCLEOTIDE SEQUENCE [LARGE SCALE GENOMIC DNA]</scope>
    <source>
        <strain evidence="1 2">KCTC 52035</strain>
    </source>
</reference>
<dbReference type="AlphaFoldDB" id="A0A6L9L9T8"/>
<accession>A0A6L9L9T8</accession>
<evidence type="ECO:0000313" key="2">
    <source>
        <dbReference type="Proteomes" id="UP000474175"/>
    </source>
</evidence>
<organism evidence="1 2">
    <name type="scientific">Spirosoma terrae</name>
    <dbReference type="NCBI Taxonomy" id="1968276"/>
    <lineage>
        <taxon>Bacteria</taxon>
        <taxon>Pseudomonadati</taxon>
        <taxon>Bacteroidota</taxon>
        <taxon>Cytophagia</taxon>
        <taxon>Cytophagales</taxon>
        <taxon>Cytophagaceae</taxon>
        <taxon>Spirosoma</taxon>
    </lineage>
</organism>
<dbReference type="Proteomes" id="UP000474175">
    <property type="component" value="Unassembled WGS sequence"/>
</dbReference>
<dbReference type="Gene3D" id="3.90.550.10">
    <property type="entry name" value="Spore Coat Polysaccharide Biosynthesis Protein SpsA, Chain A"/>
    <property type="match status" value="1"/>
</dbReference>
<protein>
    <recommendedName>
        <fullName evidence="3">Galactosyltransferase C-terminal domain-containing protein</fullName>
    </recommendedName>
</protein>